<evidence type="ECO:0000256" key="1">
    <source>
        <dbReference type="SAM" id="MobiDB-lite"/>
    </source>
</evidence>
<proteinExistence type="predicted"/>
<sequence length="269" mass="28616">MSPVILYLQTNIQHMDGTLALDYSGRVPYTSSVPGTINYYDEDGKPTTTKTFDAPNTVAQPPIGDDFFDAKNMIGINLYTKDNKAEIEKSTEDFWLEDPRVPAFIAELKAKCGPAGSTGGGRGGADRVGGRGLGEGKDAGGDTFSSMSPPKSSPPKRRASALEEMNVLANLMGIQVAQAEEEMKPIKMNFDNLHAGGSGEGKEEEGSVETVHIDGVGRRSSMAERMSMLDVAEAKDDGDGDGGGGAKEEGKDDDDDDEDDLLDLLDSVK</sequence>
<dbReference type="EMBL" id="BRYB01003317">
    <property type="protein sequence ID" value="GMI34539.1"/>
    <property type="molecule type" value="Genomic_DNA"/>
</dbReference>
<keyword evidence="3" id="KW-1185">Reference proteome</keyword>
<feature type="region of interest" description="Disordered" evidence="1">
    <location>
        <begin position="190"/>
        <end position="269"/>
    </location>
</feature>
<reference evidence="2 3" key="1">
    <citation type="journal article" date="2023" name="Commun. Biol.">
        <title>Genome analysis of Parmales, the sister group of diatoms, reveals the evolutionary specialization of diatoms from phago-mixotrophs to photoautotrophs.</title>
        <authorList>
            <person name="Ban H."/>
            <person name="Sato S."/>
            <person name="Yoshikawa S."/>
            <person name="Yamada K."/>
            <person name="Nakamura Y."/>
            <person name="Ichinomiya M."/>
            <person name="Sato N."/>
            <person name="Blanc-Mathieu R."/>
            <person name="Endo H."/>
            <person name="Kuwata A."/>
            <person name="Ogata H."/>
        </authorList>
    </citation>
    <scope>NUCLEOTIDE SEQUENCE [LARGE SCALE GENOMIC DNA]</scope>
</reference>
<feature type="region of interest" description="Disordered" evidence="1">
    <location>
        <begin position="114"/>
        <end position="160"/>
    </location>
</feature>
<dbReference type="InterPro" id="IPR019332">
    <property type="entry name" value="OSCP1"/>
</dbReference>
<dbReference type="PANTHER" id="PTHR21439:SF0">
    <property type="entry name" value="PROTEIN OSCP1"/>
    <property type="match status" value="1"/>
</dbReference>
<dbReference type="PANTHER" id="PTHR21439">
    <property type="entry name" value="OXIDORED-NITRO DOMAIN-CONTAINING PROTEIN"/>
    <property type="match status" value="1"/>
</dbReference>
<protein>
    <submittedName>
        <fullName evidence="2">Uncharacterized protein</fullName>
    </submittedName>
</protein>
<organism evidence="2 3">
    <name type="scientific">Tetraparma gracilis</name>
    <dbReference type="NCBI Taxonomy" id="2962635"/>
    <lineage>
        <taxon>Eukaryota</taxon>
        <taxon>Sar</taxon>
        <taxon>Stramenopiles</taxon>
        <taxon>Ochrophyta</taxon>
        <taxon>Bolidophyceae</taxon>
        <taxon>Parmales</taxon>
        <taxon>Triparmaceae</taxon>
        <taxon>Tetraparma</taxon>
    </lineage>
</organism>
<feature type="compositionally biased region" description="Acidic residues" evidence="1">
    <location>
        <begin position="251"/>
        <end position="263"/>
    </location>
</feature>
<name>A0ABQ6MXA7_9STRA</name>
<accession>A0ABQ6MXA7</accession>
<dbReference type="Proteomes" id="UP001165060">
    <property type="component" value="Unassembled WGS sequence"/>
</dbReference>
<gene>
    <name evidence="2" type="ORF">TeGR_g13181</name>
</gene>
<feature type="compositionally biased region" description="Basic and acidic residues" evidence="1">
    <location>
        <begin position="124"/>
        <end position="140"/>
    </location>
</feature>
<feature type="compositionally biased region" description="Basic and acidic residues" evidence="1">
    <location>
        <begin position="200"/>
        <end position="217"/>
    </location>
</feature>
<evidence type="ECO:0000313" key="3">
    <source>
        <dbReference type="Proteomes" id="UP001165060"/>
    </source>
</evidence>
<comment type="caution">
    <text evidence="2">The sequence shown here is derived from an EMBL/GenBank/DDBJ whole genome shotgun (WGS) entry which is preliminary data.</text>
</comment>
<evidence type="ECO:0000313" key="2">
    <source>
        <dbReference type="EMBL" id="GMI34539.1"/>
    </source>
</evidence>